<reference evidence="2" key="1">
    <citation type="submission" date="2015-07" db="EMBL/GenBank/DDBJ databases">
        <title>Transcriptome Assembly of Anthurium amnicola.</title>
        <authorList>
            <person name="Suzuki J."/>
        </authorList>
    </citation>
    <scope>NUCLEOTIDE SEQUENCE</scope>
</reference>
<proteinExistence type="inferred from homology"/>
<evidence type="ECO:0000313" key="2">
    <source>
        <dbReference type="EMBL" id="JAT60155.1"/>
    </source>
</evidence>
<gene>
    <name evidence="2" type="primary">A10A5_5</name>
    <name evidence="2" type="ORF">g.2587</name>
</gene>
<dbReference type="AlphaFoldDB" id="A0A1D1YZS1"/>
<evidence type="ECO:0000256" key="1">
    <source>
        <dbReference type="ARBA" id="ARBA00006974"/>
    </source>
</evidence>
<dbReference type="EMBL" id="GDJX01007781">
    <property type="protein sequence ID" value="JAT60155.1"/>
    <property type="molecule type" value="Transcribed_RNA"/>
</dbReference>
<protein>
    <submittedName>
        <fullName evidence="2">Auxin-induced protein 10A5</fullName>
    </submittedName>
</protein>
<dbReference type="PANTHER" id="PTHR31374">
    <property type="entry name" value="AUXIN-INDUCED PROTEIN-LIKE-RELATED"/>
    <property type="match status" value="1"/>
</dbReference>
<comment type="similarity">
    <text evidence="1">Belongs to the ARG7 family.</text>
</comment>
<accession>A0A1D1YZS1</accession>
<organism evidence="2">
    <name type="scientific">Anthurium amnicola</name>
    <dbReference type="NCBI Taxonomy" id="1678845"/>
    <lineage>
        <taxon>Eukaryota</taxon>
        <taxon>Viridiplantae</taxon>
        <taxon>Streptophyta</taxon>
        <taxon>Embryophyta</taxon>
        <taxon>Tracheophyta</taxon>
        <taxon>Spermatophyta</taxon>
        <taxon>Magnoliopsida</taxon>
        <taxon>Liliopsida</taxon>
        <taxon>Araceae</taxon>
        <taxon>Pothoideae</taxon>
        <taxon>Potheae</taxon>
        <taxon>Anthurium</taxon>
    </lineage>
</organism>
<dbReference type="PANTHER" id="PTHR31374:SF32">
    <property type="entry name" value="SAUR FAMILY PROTEIN"/>
    <property type="match status" value="1"/>
</dbReference>
<sequence length="102" mass="11898">MGVKASKLSRNLGWRLTRGWWKSPAPRGYIPVCVGVGDEWKRFMVHTRSFKETELQELLFRSAEEYGYRNDGVLRIPYDTKRFEERVLGRDGHRGQKVIVAA</sequence>
<dbReference type="Pfam" id="PF02519">
    <property type="entry name" value="Auxin_inducible"/>
    <property type="match status" value="1"/>
</dbReference>
<dbReference type="GO" id="GO:0009733">
    <property type="term" value="P:response to auxin"/>
    <property type="evidence" value="ECO:0007669"/>
    <property type="project" value="InterPro"/>
</dbReference>
<name>A0A1D1YZS1_9ARAE</name>
<dbReference type="InterPro" id="IPR003676">
    <property type="entry name" value="SAUR_fam"/>
</dbReference>